<dbReference type="PANTHER" id="PTHR10629">
    <property type="entry name" value="CYTOSINE-SPECIFIC METHYLTRANSFERASE"/>
    <property type="match status" value="1"/>
</dbReference>
<organism evidence="9 10">
    <name type="scientific">Photobacterium leiognathi</name>
    <dbReference type="NCBI Taxonomy" id="553611"/>
    <lineage>
        <taxon>Bacteria</taxon>
        <taxon>Pseudomonadati</taxon>
        <taxon>Pseudomonadota</taxon>
        <taxon>Gammaproteobacteria</taxon>
        <taxon>Vibrionales</taxon>
        <taxon>Vibrionaceae</taxon>
        <taxon>Photobacterium</taxon>
    </lineage>
</organism>
<gene>
    <name evidence="9" type="ORF">CTM94_11265</name>
</gene>
<comment type="similarity">
    <text evidence="6 7">Belongs to the class I-like SAM-binding methyltransferase superfamily. C5-methyltransferase family.</text>
</comment>
<feature type="active site" evidence="6">
    <location>
        <position position="70"/>
    </location>
</feature>
<keyword evidence="1 6" id="KW-0489">Methyltransferase</keyword>
<dbReference type="InterPro" id="IPR018117">
    <property type="entry name" value="C5_DNA_meth_AS"/>
</dbReference>
<comment type="caution">
    <text evidence="9">The sequence shown here is derived from an EMBL/GenBank/DDBJ whole genome shotgun (WGS) entry which is preliminary data.</text>
</comment>
<keyword evidence="10" id="KW-1185">Reference proteome</keyword>
<evidence type="ECO:0000256" key="6">
    <source>
        <dbReference type="PROSITE-ProRule" id="PRU01016"/>
    </source>
</evidence>
<evidence type="ECO:0000256" key="2">
    <source>
        <dbReference type="ARBA" id="ARBA00022679"/>
    </source>
</evidence>
<evidence type="ECO:0000313" key="10">
    <source>
        <dbReference type="Proteomes" id="UP000241566"/>
    </source>
</evidence>
<comment type="catalytic activity">
    <reaction evidence="5 8">
        <text>a 2'-deoxycytidine in DNA + S-adenosyl-L-methionine = a 5-methyl-2'-deoxycytidine in DNA + S-adenosyl-L-homocysteine + H(+)</text>
        <dbReference type="Rhea" id="RHEA:13681"/>
        <dbReference type="Rhea" id="RHEA-COMP:11369"/>
        <dbReference type="Rhea" id="RHEA-COMP:11370"/>
        <dbReference type="ChEBI" id="CHEBI:15378"/>
        <dbReference type="ChEBI" id="CHEBI:57856"/>
        <dbReference type="ChEBI" id="CHEBI:59789"/>
        <dbReference type="ChEBI" id="CHEBI:85452"/>
        <dbReference type="ChEBI" id="CHEBI:85454"/>
        <dbReference type="EC" id="2.1.1.37"/>
    </reaction>
</comment>
<proteinExistence type="inferred from homology"/>
<evidence type="ECO:0000256" key="4">
    <source>
        <dbReference type="ARBA" id="ARBA00022747"/>
    </source>
</evidence>
<keyword evidence="4" id="KW-0680">Restriction system</keyword>
<dbReference type="PANTHER" id="PTHR10629:SF52">
    <property type="entry name" value="DNA (CYTOSINE-5)-METHYLTRANSFERASE 1"/>
    <property type="match status" value="1"/>
</dbReference>
<protein>
    <recommendedName>
        <fullName evidence="8">Cytosine-specific methyltransferase</fullName>
        <ecNumber evidence="8">2.1.1.37</ecNumber>
    </recommendedName>
</protein>
<keyword evidence="2 6" id="KW-0808">Transferase</keyword>
<dbReference type="SUPFAM" id="SSF53335">
    <property type="entry name" value="S-adenosyl-L-methionine-dependent methyltransferases"/>
    <property type="match status" value="1"/>
</dbReference>
<dbReference type="InterPro" id="IPR050390">
    <property type="entry name" value="C5-Methyltransferase"/>
</dbReference>
<evidence type="ECO:0000256" key="7">
    <source>
        <dbReference type="RuleBase" id="RU000416"/>
    </source>
</evidence>
<evidence type="ECO:0000256" key="1">
    <source>
        <dbReference type="ARBA" id="ARBA00022603"/>
    </source>
</evidence>
<evidence type="ECO:0000313" key="9">
    <source>
        <dbReference type="EMBL" id="PSV81658.1"/>
    </source>
</evidence>
<dbReference type="InterPro" id="IPR029063">
    <property type="entry name" value="SAM-dependent_MTases_sf"/>
</dbReference>
<dbReference type="PROSITE" id="PS00094">
    <property type="entry name" value="C5_MTASE_1"/>
    <property type="match status" value="1"/>
</dbReference>
<dbReference type="InterPro" id="IPR031303">
    <property type="entry name" value="C5_meth_CS"/>
</dbReference>
<dbReference type="Gene3D" id="3.90.120.10">
    <property type="entry name" value="DNA Methylase, subunit A, domain 2"/>
    <property type="match status" value="1"/>
</dbReference>
<evidence type="ECO:0000256" key="5">
    <source>
        <dbReference type="ARBA" id="ARBA00047422"/>
    </source>
</evidence>
<dbReference type="PRINTS" id="PR00105">
    <property type="entry name" value="C5METTRFRASE"/>
</dbReference>
<dbReference type="EMBL" id="PYOI01000015">
    <property type="protein sequence ID" value="PSV81658.1"/>
    <property type="molecule type" value="Genomic_DNA"/>
</dbReference>
<dbReference type="Gene3D" id="3.40.50.150">
    <property type="entry name" value="Vaccinia Virus protein VP39"/>
    <property type="match status" value="1"/>
</dbReference>
<dbReference type="InterPro" id="IPR001525">
    <property type="entry name" value="C5_MeTfrase"/>
</dbReference>
<accession>A0ABX5GF85</accession>
<dbReference type="NCBIfam" id="TIGR00675">
    <property type="entry name" value="dcm"/>
    <property type="match status" value="1"/>
</dbReference>
<sequence>MKTISLFSGCGGMDLGATRAGAEVIFSNDFDHDACESLRKYFPETEVFEGDIADVKTFPKADLLIGGYPCQSFSLGGKRDPEKDPRTKLYLHYVRCLEQVKPKYFVAENVSGLSGLKGGAFFKEQFEEFNRQGYVVTVKLLNARDYGVPQVRKRLLIVGVRKDLNQAFIFPKETHGKPTKKNPDLLPYTSHGEVIKDLPLWPTGEFYERPHDPEGHLSWYYMSRNRKKNWDEPAFTVVANWRHITIHPASAKMTLTWSNLEDGYKQRWDFSDEYEHLQKDPSRPILETPRRLSWRECARIQTFPNDFEPVGKVESKFKQIGNAVPPLLAEVIFEHLLSGKGLIPYEELLNNQELQQTLNHYSLCEESSSEVC</sequence>
<dbReference type="CDD" id="cd00315">
    <property type="entry name" value="Cyt_C5_DNA_methylase"/>
    <property type="match status" value="1"/>
</dbReference>
<dbReference type="PROSITE" id="PS00095">
    <property type="entry name" value="C5_MTASE_2"/>
    <property type="match status" value="1"/>
</dbReference>
<name>A0ABX5GF85_PHOLE</name>
<dbReference type="Proteomes" id="UP000241566">
    <property type="component" value="Unassembled WGS sequence"/>
</dbReference>
<dbReference type="PROSITE" id="PS51679">
    <property type="entry name" value="SAM_MT_C5"/>
    <property type="match status" value="1"/>
</dbReference>
<dbReference type="EC" id="2.1.1.37" evidence="8"/>
<dbReference type="RefSeq" id="WP_107229650.1">
    <property type="nucleotide sequence ID" value="NZ_PYOI01000015.1"/>
</dbReference>
<evidence type="ECO:0000256" key="3">
    <source>
        <dbReference type="ARBA" id="ARBA00022691"/>
    </source>
</evidence>
<reference evidence="9 10" key="1">
    <citation type="submission" date="2018-01" db="EMBL/GenBank/DDBJ databases">
        <title>Whole genome sequencing of Histamine producing bacteria.</title>
        <authorList>
            <person name="Butler K."/>
        </authorList>
    </citation>
    <scope>NUCLEOTIDE SEQUENCE [LARGE SCALE GENOMIC DNA]</scope>
    <source>
        <strain evidence="9 10">ATCC 25521</strain>
    </source>
</reference>
<evidence type="ECO:0000256" key="8">
    <source>
        <dbReference type="RuleBase" id="RU000417"/>
    </source>
</evidence>
<dbReference type="Pfam" id="PF00145">
    <property type="entry name" value="DNA_methylase"/>
    <property type="match status" value="1"/>
</dbReference>
<keyword evidence="3 6" id="KW-0949">S-adenosyl-L-methionine</keyword>